<evidence type="ECO:0000256" key="1">
    <source>
        <dbReference type="SAM" id="MobiDB-lite"/>
    </source>
</evidence>
<dbReference type="Proteomes" id="UP000249135">
    <property type="component" value="Unassembled WGS sequence"/>
</dbReference>
<proteinExistence type="predicted"/>
<feature type="region of interest" description="Disordered" evidence="1">
    <location>
        <begin position="216"/>
        <end position="237"/>
    </location>
</feature>
<evidence type="ECO:0000313" key="3">
    <source>
        <dbReference type="Proteomes" id="UP000249135"/>
    </source>
</evidence>
<dbReference type="EMBL" id="QFPP01000236">
    <property type="protein sequence ID" value="PZQ71728.1"/>
    <property type="molecule type" value="Genomic_DNA"/>
</dbReference>
<accession>A0A2W5Q3D9</accession>
<reference evidence="2 3" key="1">
    <citation type="submission" date="2017-08" db="EMBL/GenBank/DDBJ databases">
        <title>Infants hospitalized years apart are colonized by the same room-sourced microbial strains.</title>
        <authorList>
            <person name="Brooks B."/>
            <person name="Olm M.R."/>
            <person name="Firek B.A."/>
            <person name="Baker R."/>
            <person name="Thomas B.C."/>
            <person name="Morowitz M.J."/>
            <person name="Banfield J.F."/>
        </authorList>
    </citation>
    <scope>NUCLEOTIDE SEQUENCE [LARGE SCALE GENOMIC DNA]</scope>
    <source>
        <strain evidence="2">S2_005_003_R2_41</strain>
    </source>
</reference>
<comment type="caution">
    <text evidence="2">The sequence shown here is derived from an EMBL/GenBank/DDBJ whole genome shotgun (WGS) entry which is preliminary data.</text>
</comment>
<protein>
    <submittedName>
        <fullName evidence="2">Uncharacterized protein</fullName>
    </submittedName>
</protein>
<dbReference type="AlphaFoldDB" id="A0A2W5Q3D9"/>
<organism evidence="2 3">
    <name type="scientific">Variovorax paradoxus</name>
    <dbReference type="NCBI Taxonomy" id="34073"/>
    <lineage>
        <taxon>Bacteria</taxon>
        <taxon>Pseudomonadati</taxon>
        <taxon>Pseudomonadota</taxon>
        <taxon>Betaproteobacteria</taxon>
        <taxon>Burkholderiales</taxon>
        <taxon>Comamonadaceae</taxon>
        <taxon>Variovorax</taxon>
    </lineage>
</organism>
<evidence type="ECO:0000313" key="2">
    <source>
        <dbReference type="EMBL" id="PZQ71728.1"/>
    </source>
</evidence>
<name>A0A2W5Q3D9_VARPD</name>
<gene>
    <name evidence="2" type="ORF">DI563_17155</name>
</gene>
<sequence length="237" mass="27832">MAVLAIIWYLLLRANFLTALTARYRFNRTTGKVYVLRPRQFGGNAVLDWHRVRAHPNWCAPPDLKPGWQHDEALRNKRRGLGGGYMMRRGLVLYWPPFDESDPQRKGEDILWVGQWLAGRELWEYIRLFMERGMDAVPKPESDEYRRKGRLSMCQHLWEEQLDSTVREARLKGNPDPRGAVTLGDYVREVPFLPLNTLAQWLCWWPTFPKEWNSDCGQRRRESGIGPEEPLRWAANG</sequence>